<reference evidence="2" key="3">
    <citation type="submission" date="2015-06" db="UniProtKB">
        <authorList>
            <consortium name="EnsemblMetazoa"/>
        </authorList>
    </citation>
    <scope>IDENTIFICATION</scope>
</reference>
<dbReference type="AlphaFoldDB" id="T1EVC2"/>
<evidence type="ECO:0000313" key="2">
    <source>
        <dbReference type="EnsemblMetazoa" id="HelroP164374"/>
    </source>
</evidence>
<dbReference type="Proteomes" id="UP000015101">
    <property type="component" value="Unassembled WGS sequence"/>
</dbReference>
<dbReference type="EMBL" id="KB097571">
    <property type="protein sequence ID" value="ESN94518.1"/>
    <property type="molecule type" value="Genomic_DNA"/>
</dbReference>
<name>T1EVC2_HELRO</name>
<gene>
    <name evidence="2" type="primary">20200522</name>
    <name evidence="1" type="ORF">HELRODRAFT_164374</name>
</gene>
<dbReference type="KEGG" id="hro:HELRODRAFT_164374"/>
<dbReference type="GeneID" id="20200522"/>
<dbReference type="RefSeq" id="XP_009027573.1">
    <property type="nucleotide sequence ID" value="XM_009029325.1"/>
</dbReference>
<sequence>MFIFSNTEKVAKTSDTETFRETMFKKRHLFNNPRKKETYMLLIYSAPNMADEIEIVRPTDEESKRLFVGQKYVMEFKSKHKFEKLRLLNYKMIGLITVERMLGNATTVEMPKEVKNIKIGIRLLKHSSNIGEAFEEDL</sequence>
<dbReference type="CTD" id="20200522"/>
<dbReference type="EnsemblMetazoa" id="HelroT164374">
    <property type="protein sequence ID" value="HelroP164374"/>
    <property type="gene ID" value="HelroG164374"/>
</dbReference>
<evidence type="ECO:0000313" key="1">
    <source>
        <dbReference type="EMBL" id="ESN94518.1"/>
    </source>
</evidence>
<proteinExistence type="predicted"/>
<dbReference type="InParanoid" id="T1EVC2"/>
<organism evidence="2 3">
    <name type="scientific">Helobdella robusta</name>
    <name type="common">Californian leech</name>
    <dbReference type="NCBI Taxonomy" id="6412"/>
    <lineage>
        <taxon>Eukaryota</taxon>
        <taxon>Metazoa</taxon>
        <taxon>Spiralia</taxon>
        <taxon>Lophotrochozoa</taxon>
        <taxon>Annelida</taxon>
        <taxon>Clitellata</taxon>
        <taxon>Hirudinea</taxon>
        <taxon>Rhynchobdellida</taxon>
        <taxon>Glossiphoniidae</taxon>
        <taxon>Helobdella</taxon>
    </lineage>
</organism>
<protein>
    <submittedName>
        <fullName evidence="1 2">Uncharacterized protein</fullName>
    </submittedName>
</protein>
<reference evidence="3" key="1">
    <citation type="submission" date="2012-12" db="EMBL/GenBank/DDBJ databases">
        <authorList>
            <person name="Hellsten U."/>
            <person name="Grimwood J."/>
            <person name="Chapman J.A."/>
            <person name="Shapiro H."/>
            <person name="Aerts A."/>
            <person name="Otillar R.P."/>
            <person name="Terry A.Y."/>
            <person name="Boore J.L."/>
            <person name="Simakov O."/>
            <person name="Marletaz F."/>
            <person name="Cho S.-J."/>
            <person name="Edsinger-Gonzales E."/>
            <person name="Havlak P."/>
            <person name="Kuo D.-H."/>
            <person name="Larsson T."/>
            <person name="Lv J."/>
            <person name="Arendt D."/>
            <person name="Savage R."/>
            <person name="Osoegawa K."/>
            <person name="de Jong P."/>
            <person name="Lindberg D.R."/>
            <person name="Seaver E.C."/>
            <person name="Weisblat D.A."/>
            <person name="Putnam N.H."/>
            <person name="Grigoriev I.V."/>
            <person name="Rokhsar D.S."/>
        </authorList>
    </citation>
    <scope>NUCLEOTIDE SEQUENCE</scope>
</reference>
<keyword evidence="3" id="KW-1185">Reference proteome</keyword>
<dbReference type="HOGENOM" id="CLU_1857460_0_0_1"/>
<reference evidence="1 3" key="2">
    <citation type="journal article" date="2013" name="Nature">
        <title>Insights into bilaterian evolution from three spiralian genomes.</title>
        <authorList>
            <person name="Simakov O."/>
            <person name="Marletaz F."/>
            <person name="Cho S.J."/>
            <person name="Edsinger-Gonzales E."/>
            <person name="Havlak P."/>
            <person name="Hellsten U."/>
            <person name="Kuo D.H."/>
            <person name="Larsson T."/>
            <person name="Lv J."/>
            <person name="Arendt D."/>
            <person name="Savage R."/>
            <person name="Osoegawa K."/>
            <person name="de Jong P."/>
            <person name="Grimwood J."/>
            <person name="Chapman J.A."/>
            <person name="Shapiro H."/>
            <person name="Aerts A."/>
            <person name="Otillar R.P."/>
            <person name="Terry A.Y."/>
            <person name="Boore J.L."/>
            <person name="Grigoriev I.V."/>
            <person name="Lindberg D.R."/>
            <person name="Seaver E.C."/>
            <person name="Weisblat D.A."/>
            <person name="Putnam N.H."/>
            <person name="Rokhsar D.S."/>
        </authorList>
    </citation>
    <scope>NUCLEOTIDE SEQUENCE</scope>
</reference>
<dbReference type="EMBL" id="AMQM01001645">
    <property type="status" value="NOT_ANNOTATED_CDS"/>
    <property type="molecule type" value="Genomic_DNA"/>
</dbReference>
<evidence type="ECO:0000313" key="3">
    <source>
        <dbReference type="Proteomes" id="UP000015101"/>
    </source>
</evidence>
<accession>T1EVC2</accession>